<dbReference type="PANTHER" id="PTHR36920:SF1">
    <property type="entry name" value="OUTER MEMBRANE PROTEIN W"/>
    <property type="match status" value="1"/>
</dbReference>
<gene>
    <name evidence="3" type="ORF">GFH30_04635</name>
    <name evidence="2" type="ORF">GHJ48_06800</name>
</gene>
<accession>A0A5Q0P3U4</accession>
<keyword evidence="1" id="KW-0732">Signal</keyword>
<organism evidence="2 5">
    <name type="scientific">Acinetobacter wanghuae</name>
    <dbReference type="NCBI Taxonomy" id="2662362"/>
    <lineage>
        <taxon>Bacteria</taxon>
        <taxon>Pseudomonadati</taxon>
        <taxon>Pseudomonadota</taxon>
        <taxon>Gammaproteobacteria</taxon>
        <taxon>Moraxellales</taxon>
        <taxon>Moraxellaceae</taxon>
        <taxon>Acinetobacter</taxon>
    </lineage>
</organism>
<evidence type="ECO:0000313" key="3">
    <source>
        <dbReference type="EMBL" id="QGA10721.1"/>
    </source>
</evidence>
<dbReference type="SUPFAM" id="SSF56925">
    <property type="entry name" value="OMPA-like"/>
    <property type="match status" value="1"/>
</dbReference>
<proteinExistence type="predicted"/>
<dbReference type="AlphaFoldDB" id="A0A5Q0P3U4"/>
<dbReference type="Proteomes" id="UP000480556">
    <property type="component" value="Unassembled WGS sequence"/>
</dbReference>
<dbReference type="Pfam" id="PF03922">
    <property type="entry name" value="OmpW"/>
    <property type="match status" value="1"/>
</dbReference>
<evidence type="ECO:0000313" key="2">
    <source>
        <dbReference type="EMBL" id="MQW92108.1"/>
    </source>
</evidence>
<evidence type="ECO:0000313" key="4">
    <source>
        <dbReference type="Proteomes" id="UP000327478"/>
    </source>
</evidence>
<feature type="signal peptide" evidence="1">
    <location>
        <begin position="1"/>
        <end position="21"/>
    </location>
</feature>
<dbReference type="RefSeq" id="WP_153371121.1">
    <property type="nucleotide sequence ID" value="NZ_CP045650.1"/>
</dbReference>
<reference evidence="4 5" key="1">
    <citation type="submission" date="2019-10" db="EMBL/GenBank/DDBJ databases">
        <authorList>
            <person name="Dong K."/>
        </authorList>
    </citation>
    <scope>NUCLEOTIDE SEQUENCE [LARGE SCALE GENOMIC DNA]</scope>
    <source>
        <strain evidence="4">dk386</strain>
        <strain evidence="3">Dk386</strain>
        <strain evidence="2">Dk771</strain>
        <strain evidence="5">dk771</strain>
    </source>
</reference>
<evidence type="ECO:0000256" key="1">
    <source>
        <dbReference type="SAM" id="SignalP"/>
    </source>
</evidence>
<evidence type="ECO:0000313" key="5">
    <source>
        <dbReference type="Proteomes" id="UP000480556"/>
    </source>
</evidence>
<name>A0A5Q0P3U4_9GAMM</name>
<feature type="chain" id="PRO_5044623646" evidence="1">
    <location>
        <begin position="22"/>
        <end position="372"/>
    </location>
</feature>
<dbReference type="EMBL" id="CP045650">
    <property type="protein sequence ID" value="QGA10721.1"/>
    <property type="molecule type" value="Genomic_DNA"/>
</dbReference>
<dbReference type="InterPro" id="IPR011250">
    <property type="entry name" value="OMP/PagP_B-barrel"/>
</dbReference>
<dbReference type="InterPro" id="IPR005618">
    <property type="entry name" value="OMPW"/>
</dbReference>
<protein>
    <submittedName>
        <fullName evidence="2">OmpW family protein</fullName>
    </submittedName>
</protein>
<dbReference type="PANTHER" id="PTHR36920">
    <property type="match status" value="1"/>
</dbReference>
<dbReference type="EMBL" id="WITK01000010">
    <property type="protein sequence ID" value="MQW92108.1"/>
    <property type="molecule type" value="Genomic_DNA"/>
</dbReference>
<dbReference type="Gene3D" id="2.40.160.20">
    <property type="match status" value="1"/>
</dbReference>
<dbReference type="GO" id="GO:0019867">
    <property type="term" value="C:outer membrane"/>
    <property type="evidence" value="ECO:0007669"/>
    <property type="project" value="InterPro"/>
</dbReference>
<dbReference type="GO" id="GO:0055085">
    <property type="term" value="P:transmembrane transport"/>
    <property type="evidence" value="ECO:0007669"/>
    <property type="project" value="TreeGrafter"/>
</dbReference>
<sequence>MKKIYACVLGTMAAFPAMSYADSPYFSLKDGDGFKRFSVSVGALHVMPQGKAQPFQVNTAIHEGFKSSVGDIKTSSVLGAIDETVEGASAKKKALETVLNTPIINKLVSYEDENGVQYLKGSVAGEAEIYGLDSWSNPGTGLEADDVTTLGIMTNYFFTDNISLEVKAGIPPKVDLSGKGKIYAPFSGTASPEGVGAIIGDLPLKSDIEITDLAAHGAAATARAWTPAAELQYHFGKTGVNKFRPYVGLGVLYAYFNELKINPTIENDLINAGHMIANIQNNQAGAALDGKKSDANPKVKLDATDTFAPVATVGFTYDFNDKWFAVGSVSYAHLKNETTITVSDENLGELIRSKADIEINPILAYAGVGMRF</sequence>
<keyword evidence="4" id="KW-1185">Reference proteome</keyword>
<dbReference type="Proteomes" id="UP000327478">
    <property type="component" value="Chromosome"/>
</dbReference>